<proteinExistence type="predicted"/>
<name>A0A834JJ47_VESVU</name>
<reference evidence="1" key="1">
    <citation type="journal article" date="2020" name="G3 (Bethesda)">
        <title>High-Quality Assemblies for Three Invasive Social Wasps from the &lt;i&gt;Vespula&lt;/i&gt; Genus.</title>
        <authorList>
            <person name="Harrop T.W.R."/>
            <person name="Guhlin J."/>
            <person name="McLaughlin G.M."/>
            <person name="Permina E."/>
            <person name="Stockwell P."/>
            <person name="Gilligan J."/>
            <person name="Le Lec M.F."/>
            <person name="Gruber M.A.M."/>
            <person name="Quinn O."/>
            <person name="Lovegrove M."/>
            <person name="Duncan E.J."/>
            <person name="Remnant E.J."/>
            <person name="Van Eeckhoven J."/>
            <person name="Graham B."/>
            <person name="Knapp R.A."/>
            <person name="Langford K.W."/>
            <person name="Kronenberg Z."/>
            <person name="Press M.O."/>
            <person name="Eacker S.M."/>
            <person name="Wilson-Rankin E.E."/>
            <person name="Purcell J."/>
            <person name="Lester P.J."/>
            <person name="Dearden P.K."/>
        </authorList>
    </citation>
    <scope>NUCLEOTIDE SEQUENCE</scope>
    <source>
        <strain evidence="1">Marl-1</strain>
    </source>
</reference>
<keyword evidence="2" id="KW-1185">Reference proteome</keyword>
<evidence type="ECO:0000313" key="2">
    <source>
        <dbReference type="Proteomes" id="UP000614350"/>
    </source>
</evidence>
<evidence type="ECO:0000313" key="1">
    <source>
        <dbReference type="EMBL" id="KAF7388004.1"/>
    </source>
</evidence>
<dbReference type="AlphaFoldDB" id="A0A834JJ47"/>
<organism evidence="1 2">
    <name type="scientific">Vespula vulgaris</name>
    <name type="common">Yellow jacket</name>
    <name type="synonym">Wasp</name>
    <dbReference type="NCBI Taxonomy" id="7454"/>
    <lineage>
        <taxon>Eukaryota</taxon>
        <taxon>Metazoa</taxon>
        <taxon>Ecdysozoa</taxon>
        <taxon>Arthropoda</taxon>
        <taxon>Hexapoda</taxon>
        <taxon>Insecta</taxon>
        <taxon>Pterygota</taxon>
        <taxon>Neoptera</taxon>
        <taxon>Endopterygota</taxon>
        <taxon>Hymenoptera</taxon>
        <taxon>Apocrita</taxon>
        <taxon>Aculeata</taxon>
        <taxon>Vespoidea</taxon>
        <taxon>Vespidae</taxon>
        <taxon>Vespinae</taxon>
        <taxon>Vespula</taxon>
    </lineage>
</organism>
<sequence>MVEKQTVTLALKDKTFLFCGAGIAWVQWRRSAKKRPIFRYGEKSQSLISRKRVASDVVTMPAGSASSIVLANFESFPNFSSTHCLYFHILSNNFGLKALLLLLDFIEKARRRGLFNADIAIDT</sequence>
<protein>
    <submittedName>
        <fullName evidence="1">Uncharacterized protein</fullName>
    </submittedName>
</protein>
<dbReference type="Proteomes" id="UP000614350">
    <property type="component" value="Unassembled WGS sequence"/>
</dbReference>
<accession>A0A834JJ47</accession>
<gene>
    <name evidence="1" type="ORF">HZH66_010771</name>
</gene>
<comment type="caution">
    <text evidence="1">The sequence shown here is derived from an EMBL/GenBank/DDBJ whole genome shotgun (WGS) entry which is preliminary data.</text>
</comment>
<dbReference type="EMBL" id="JACSEA010000012">
    <property type="protein sequence ID" value="KAF7388004.1"/>
    <property type="molecule type" value="Genomic_DNA"/>
</dbReference>